<dbReference type="Pfam" id="PF10996">
    <property type="entry name" value="Beta-Casp"/>
    <property type="match status" value="1"/>
</dbReference>
<dbReference type="GO" id="GO:0046872">
    <property type="term" value="F:metal ion binding"/>
    <property type="evidence" value="ECO:0007669"/>
    <property type="project" value="UniProtKB-KW"/>
</dbReference>
<comment type="subcellular location">
    <subcellularLocation>
        <location evidence="3">Cytoplasm</location>
    </subcellularLocation>
    <subcellularLocation>
        <location evidence="2">Nucleus</location>
    </subcellularLocation>
</comment>
<reference evidence="12" key="1">
    <citation type="submission" date="2025-08" db="UniProtKB">
        <authorList>
            <consortium name="RefSeq"/>
        </authorList>
    </citation>
    <scope>IDENTIFICATION</scope>
    <source>
        <strain evidence="12">Airmid</strain>
    </source>
</reference>
<evidence type="ECO:0000256" key="5">
    <source>
        <dbReference type="ARBA" id="ARBA00016810"/>
    </source>
</evidence>
<evidence type="ECO:0000256" key="9">
    <source>
        <dbReference type="ARBA" id="ARBA00022833"/>
    </source>
</evidence>
<keyword evidence="10" id="KW-0539">Nucleus</keyword>
<dbReference type="Pfam" id="PF07521">
    <property type="entry name" value="RMMBL"/>
    <property type="match status" value="1"/>
</dbReference>
<dbReference type="GO" id="GO:0031123">
    <property type="term" value="P:RNA 3'-end processing"/>
    <property type="evidence" value="ECO:0007669"/>
    <property type="project" value="UniProtKB-ARBA"/>
</dbReference>
<evidence type="ECO:0000256" key="6">
    <source>
        <dbReference type="ARBA" id="ARBA00022490"/>
    </source>
</evidence>
<dbReference type="FunFam" id="3.60.15.10:FF:000028">
    <property type="entry name" value="Integrator complex subunit 11 isoform X3"/>
    <property type="match status" value="1"/>
</dbReference>
<dbReference type="AlphaFoldDB" id="A0A6P6XNZ3"/>
<dbReference type="InterPro" id="IPR048662">
    <property type="entry name" value="IntS11_C"/>
</dbReference>
<evidence type="ECO:0000313" key="12">
    <source>
        <dbReference type="RefSeq" id="XP_027194576.1"/>
    </source>
</evidence>
<comment type="cofactor">
    <cofactor evidence="1">
        <name>Zn(2+)</name>
        <dbReference type="ChEBI" id="CHEBI:29105"/>
    </cofactor>
</comment>
<dbReference type="OrthoDB" id="10249535at2759"/>
<evidence type="ECO:0000256" key="1">
    <source>
        <dbReference type="ARBA" id="ARBA00001947"/>
    </source>
</evidence>
<dbReference type="OMA" id="YLDGMIW"/>
<dbReference type="InterPro" id="IPR022712">
    <property type="entry name" value="Beta_Casp"/>
</dbReference>
<dbReference type="SUPFAM" id="SSF56281">
    <property type="entry name" value="Metallo-hydrolase/oxidoreductase"/>
    <property type="match status" value="1"/>
</dbReference>
<dbReference type="PANTHER" id="PTHR11203:SF37">
    <property type="entry name" value="INTEGRATOR COMPLEX SUBUNIT 11"/>
    <property type="match status" value="1"/>
</dbReference>
<evidence type="ECO:0000256" key="7">
    <source>
        <dbReference type="ARBA" id="ARBA00022723"/>
    </source>
</evidence>
<keyword evidence="9" id="KW-0862">Zinc</keyword>
<dbReference type="GO" id="GO:0016787">
    <property type="term" value="F:hydrolase activity"/>
    <property type="evidence" value="ECO:0007669"/>
    <property type="project" value="UniProtKB-KW"/>
</dbReference>
<comment type="similarity">
    <text evidence="4">Belongs to the metallo-beta-lactamase superfamily. RNA-metabolizing metallo-beta-lactamase-like family. INTS11 subfamily.</text>
</comment>
<dbReference type="RefSeq" id="XP_027194576.1">
    <property type="nucleotide sequence ID" value="XM_027338775.1"/>
</dbReference>
<proteinExistence type="inferred from homology"/>
<dbReference type="FunCoup" id="A0A6P6XNZ3">
    <property type="interactions" value="1321"/>
</dbReference>
<evidence type="ECO:0000256" key="3">
    <source>
        <dbReference type="ARBA" id="ARBA00004496"/>
    </source>
</evidence>
<protein>
    <recommendedName>
        <fullName evidence="5">Integrator complex subunit 11</fullName>
    </recommendedName>
</protein>
<dbReference type="SMART" id="SM01027">
    <property type="entry name" value="Beta-Casp"/>
    <property type="match status" value="1"/>
</dbReference>
<evidence type="ECO:0000256" key="4">
    <source>
        <dbReference type="ARBA" id="ARBA00007093"/>
    </source>
</evidence>
<dbReference type="GO" id="GO:0004521">
    <property type="term" value="F:RNA endonuclease activity"/>
    <property type="evidence" value="ECO:0007669"/>
    <property type="project" value="TreeGrafter"/>
</dbReference>
<dbReference type="Proteomes" id="UP000515146">
    <property type="component" value="Unplaced"/>
</dbReference>
<dbReference type="GO" id="GO:0016180">
    <property type="term" value="P:snRNA processing"/>
    <property type="evidence" value="ECO:0007669"/>
    <property type="project" value="TreeGrafter"/>
</dbReference>
<keyword evidence="7" id="KW-0479">Metal-binding</keyword>
<evidence type="ECO:0000256" key="2">
    <source>
        <dbReference type="ARBA" id="ARBA00004123"/>
    </source>
</evidence>
<evidence type="ECO:0000256" key="10">
    <source>
        <dbReference type="ARBA" id="ARBA00023242"/>
    </source>
</evidence>
<dbReference type="KEGG" id="dpte:113789260"/>
<keyword evidence="11" id="KW-1185">Reference proteome</keyword>
<evidence type="ECO:0000313" key="11">
    <source>
        <dbReference type="Proteomes" id="UP000515146"/>
    </source>
</evidence>
<dbReference type="Gene3D" id="3.40.50.10890">
    <property type="match status" value="1"/>
</dbReference>
<evidence type="ECO:0000256" key="8">
    <source>
        <dbReference type="ARBA" id="ARBA00022801"/>
    </source>
</evidence>
<dbReference type="InterPro" id="IPR036866">
    <property type="entry name" value="RibonucZ/Hydroxyglut_hydro"/>
</dbReference>
<dbReference type="Pfam" id="PF21386">
    <property type="entry name" value="IntS11_C"/>
    <property type="match status" value="1"/>
</dbReference>
<dbReference type="Pfam" id="PF16661">
    <property type="entry name" value="Lactamase_B_6"/>
    <property type="match status" value="1"/>
</dbReference>
<dbReference type="GO" id="GO:0005634">
    <property type="term" value="C:nucleus"/>
    <property type="evidence" value="ECO:0007669"/>
    <property type="project" value="UniProtKB-SubCell"/>
</dbReference>
<dbReference type="InterPro" id="IPR041897">
    <property type="entry name" value="INTS11-like_MBL-fold"/>
</dbReference>
<dbReference type="SMART" id="SM00849">
    <property type="entry name" value="Lactamase_B"/>
    <property type="match status" value="1"/>
</dbReference>
<accession>A0A6P6XNZ3</accession>
<keyword evidence="8" id="KW-0378">Hydrolase</keyword>
<dbReference type="CDD" id="cd16291">
    <property type="entry name" value="INTS11-like_MBL-fold"/>
    <property type="match status" value="1"/>
</dbReference>
<name>A0A6P6XNZ3_DERPT</name>
<dbReference type="InParanoid" id="A0A6P6XNZ3"/>
<dbReference type="InterPro" id="IPR050698">
    <property type="entry name" value="MBL"/>
</dbReference>
<dbReference type="InterPro" id="IPR001279">
    <property type="entry name" value="Metallo-B-lactamas"/>
</dbReference>
<dbReference type="Gene3D" id="3.60.15.10">
    <property type="entry name" value="Ribonuclease Z/Hydroxyacylglutathione hydrolase-like"/>
    <property type="match status" value="1"/>
</dbReference>
<dbReference type="GeneID" id="113789260"/>
<dbReference type="FunFam" id="3.40.50.10890:FF:000002">
    <property type="entry name" value="Integrator complex subunit 11"/>
    <property type="match status" value="1"/>
</dbReference>
<sequence length="609" mass="69578">MSDIKITPLGAGQDVGRSCILVTIGSQRVMLDCGMHMGYNDQRRFPDFSYVSNEESLDSYLDCVIISHFHLDHCGALPYMTEMVGYKGPIYMTHPTKAICPILLEDFRKITVERKGETNFFTSQMIKDCMRKVIPVNLHETVKVNDELEIKAYYAGHVLGAAMFHIRSGQHSLVYTGDYNMTPDRHLGSAWIDKCRPDVLITESTYATTIRDSKRCRERDFLMKVHECIERGGKVLIPVFALGRAQELCILLETYWDRMNLKTPIYFAVGLTEKATNYYKLFIPWTNQKIKKTFVKRNMFEFRHIKPFDRAYADNKEPMVVFATPGMLHAGLSLQLFRKWAPDPNNMVIMPGYCVAGTVGYRLLNGAKKIEFENKQFVDVKLQVRYMSFSAHADAKGIMTLIKQCEPKNVVLVHGEASKMAFLNGKIKNEFHIDCYYPANGETIKIDIPISQAVDVDVNFLKRTITSGISDPKRQKLMHGTLKIDSNNSSILLCSKDELEQYGIKPFTITFKTFIKLENEQSDSLSSEEITQVIYEKLKSSEKLSDQHVISKPSETEVLISQVLIQVQPNENDQSSKEIIIKWPEEDEALGSFLLNYIQGLIRCSYNTK</sequence>
<dbReference type="CTD" id="54973"/>
<dbReference type="InterPro" id="IPR011108">
    <property type="entry name" value="RMMBL"/>
</dbReference>
<dbReference type="GO" id="GO:0005737">
    <property type="term" value="C:cytoplasm"/>
    <property type="evidence" value="ECO:0007669"/>
    <property type="project" value="UniProtKB-SubCell"/>
</dbReference>
<organism evidence="11 12">
    <name type="scientific">Dermatophagoides pteronyssinus</name>
    <name type="common">European house dust mite</name>
    <dbReference type="NCBI Taxonomy" id="6956"/>
    <lineage>
        <taxon>Eukaryota</taxon>
        <taxon>Metazoa</taxon>
        <taxon>Ecdysozoa</taxon>
        <taxon>Arthropoda</taxon>
        <taxon>Chelicerata</taxon>
        <taxon>Arachnida</taxon>
        <taxon>Acari</taxon>
        <taxon>Acariformes</taxon>
        <taxon>Sarcoptiformes</taxon>
        <taxon>Astigmata</taxon>
        <taxon>Psoroptidia</taxon>
        <taxon>Analgoidea</taxon>
        <taxon>Pyroglyphidae</taxon>
        <taxon>Dermatophagoidinae</taxon>
        <taxon>Dermatophagoides</taxon>
    </lineage>
</organism>
<gene>
    <name evidence="12" type="primary">LOC113789260</name>
</gene>
<keyword evidence="6" id="KW-0963">Cytoplasm</keyword>
<dbReference type="PANTHER" id="PTHR11203">
    <property type="entry name" value="CLEAVAGE AND POLYADENYLATION SPECIFICITY FACTOR FAMILY MEMBER"/>
    <property type="match status" value="1"/>
</dbReference>